<dbReference type="Pfam" id="PF00873">
    <property type="entry name" value="ACR_tran"/>
    <property type="match status" value="1"/>
</dbReference>
<keyword evidence="1" id="KW-1133">Transmembrane helix</keyword>
<dbReference type="PANTHER" id="PTHR32063">
    <property type="match status" value="1"/>
</dbReference>
<name>A0A419T8L6_9FIRM</name>
<dbReference type="Proteomes" id="UP000284177">
    <property type="component" value="Unassembled WGS sequence"/>
</dbReference>
<organism evidence="2 3">
    <name type="scientific">Thermohalobacter berrensis</name>
    <dbReference type="NCBI Taxonomy" id="99594"/>
    <lineage>
        <taxon>Bacteria</taxon>
        <taxon>Bacillati</taxon>
        <taxon>Bacillota</taxon>
        <taxon>Tissierellia</taxon>
        <taxon>Tissierellales</taxon>
        <taxon>Thermohalobacteraceae</taxon>
        <taxon>Thermohalobacter</taxon>
    </lineage>
</organism>
<feature type="transmembrane region" description="Helical" evidence="1">
    <location>
        <begin position="526"/>
        <end position="545"/>
    </location>
</feature>
<feature type="transmembrane region" description="Helical" evidence="1">
    <location>
        <begin position="434"/>
        <end position="455"/>
    </location>
</feature>
<keyword evidence="1" id="KW-0812">Transmembrane</keyword>
<dbReference type="SUPFAM" id="SSF82714">
    <property type="entry name" value="Multidrug efflux transporter AcrB TolC docking domain, DN and DC subdomains"/>
    <property type="match status" value="2"/>
</dbReference>
<sequence>MKKGLINLSIENRQVTIFVVIILIILGIYSYYVVPKQEYPDVSAPAAMITVVYPGASPEDMEKLVTSKIEEKIIELDGYDYSNSFSQNSISAILVVLDMNLTETEINDVFDDLRRKIDDLKDELPDGIQAVNINTNLIDTAGMLINISGENYSYGQLKYYSERLKGRLMEINGIKKIDILGEQKREVKIEVNIGKLNHYELSLEDIVKILSAQNIQIPAGSIEYEDYKINITPTGLFQSVEEIKNMIIDISENTGAIIRLKDIADVYIGLEDSNYKVKYNGKNAIMLSGYFKQEQNVVHTGKKVGKVIEEFKRDIPNDLTIEEVVFQPENVQESITNFTINLIEGIIIVIIVVMIGMGLRNSTVASLAIPLSVLITFSVMNLISAKIELITITGLIMALGMLVDNSIVVTDAIQAKLDKGEEKKVACIKGAKEVAIPVLSSTLTTIAAFSPLLFLPRAVGQFAGGIPKMIITSLIASYIIAMMVTPVTAFMFFKKNKRKLKIKDLGIKIFFEKMLNIGIKNKGKTLIIGIVFLIISLLIGSILPMEYYPTSDKEIIYIDIETEYIDINKTEEIVKKVEKFLEKEKEVVDFTTSIGKGLPKFDISILPQVDSTNFAQILTRVDLKKGGRFKSNTEFVQYLQEIYNKNIVGAEVKVKELEITSMGAPIQVRVTGDDMEKIKATVEDIKSTLSKIEGTRNIDDDLDERIYEFLLDIDTDKSILKGITKYDIQNEINIALMGREASVLRQEGKEYDIVIKGNINSINDLENLAIKSSITGNKVFLKQIADINLKSSIPVIKRYNGKRAIAVTSEVKPGYNAVEVQTVLEEKINKKIYKDVNIIYEGEKAELENDLGNIGIAAVFAIFMIFIILMVQFNSIIQPFIILISVPLSIIGSIFALLIFRQPLSLFGFLGIVSLIGVVVNNAIILIDYINRERAKFISIDEACKKAVNARFRPVILTTITTVLGLIPLAISGNDLFKPMAISFMGGLMVSTLLTLVIIPVTYGLVEGKIQTFKFKERVSKEIVD</sequence>
<dbReference type="Gene3D" id="3.30.2090.10">
    <property type="entry name" value="Multidrug efflux transporter AcrB TolC docking domain, DN and DC subdomains"/>
    <property type="match status" value="2"/>
</dbReference>
<evidence type="ECO:0008006" key="4">
    <source>
        <dbReference type="Google" id="ProtNLM"/>
    </source>
</evidence>
<dbReference type="AlphaFoldDB" id="A0A419T8L6"/>
<dbReference type="Gene3D" id="3.30.70.1440">
    <property type="entry name" value="Multidrug efflux transporter AcrB pore domain"/>
    <property type="match status" value="1"/>
</dbReference>
<dbReference type="Gene3D" id="3.30.70.1320">
    <property type="entry name" value="Multidrug efflux transporter AcrB pore domain like"/>
    <property type="match status" value="1"/>
</dbReference>
<feature type="transmembrane region" description="Helical" evidence="1">
    <location>
        <begin position="475"/>
        <end position="493"/>
    </location>
</feature>
<evidence type="ECO:0000313" key="2">
    <source>
        <dbReference type="EMBL" id="RKD33927.1"/>
    </source>
</evidence>
<feature type="transmembrane region" description="Helical" evidence="1">
    <location>
        <begin position="338"/>
        <end position="357"/>
    </location>
</feature>
<feature type="transmembrane region" description="Helical" evidence="1">
    <location>
        <begin position="854"/>
        <end position="873"/>
    </location>
</feature>
<dbReference type="RefSeq" id="WP_183108710.1">
    <property type="nucleotide sequence ID" value="NZ_MCIB01000003.1"/>
</dbReference>
<proteinExistence type="predicted"/>
<dbReference type="Gene3D" id="3.30.70.1430">
    <property type="entry name" value="Multidrug efflux transporter AcrB pore domain"/>
    <property type="match status" value="2"/>
</dbReference>
<dbReference type="GO" id="GO:0005886">
    <property type="term" value="C:plasma membrane"/>
    <property type="evidence" value="ECO:0007669"/>
    <property type="project" value="TreeGrafter"/>
</dbReference>
<feature type="transmembrane region" description="Helical" evidence="1">
    <location>
        <begin position="906"/>
        <end position="931"/>
    </location>
</feature>
<feature type="transmembrane region" description="Helical" evidence="1">
    <location>
        <begin position="15"/>
        <end position="34"/>
    </location>
</feature>
<gene>
    <name evidence="2" type="ORF">BET03_08340</name>
</gene>
<dbReference type="InterPro" id="IPR001036">
    <property type="entry name" value="Acrflvin-R"/>
</dbReference>
<comment type="caution">
    <text evidence="2">The sequence shown here is derived from an EMBL/GenBank/DDBJ whole genome shotgun (WGS) entry which is preliminary data.</text>
</comment>
<keyword evidence="3" id="KW-1185">Reference proteome</keyword>
<feature type="transmembrane region" description="Helical" evidence="1">
    <location>
        <begin position="364"/>
        <end position="383"/>
    </location>
</feature>
<dbReference type="Gene3D" id="1.20.1640.10">
    <property type="entry name" value="Multidrug efflux transporter AcrB transmembrane domain"/>
    <property type="match status" value="2"/>
</dbReference>
<dbReference type="SUPFAM" id="SSF82866">
    <property type="entry name" value="Multidrug efflux transporter AcrB transmembrane domain"/>
    <property type="match status" value="2"/>
</dbReference>
<evidence type="ECO:0000313" key="3">
    <source>
        <dbReference type="Proteomes" id="UP000284177"/>
    </source>
</evidence>
<dbReference type="EMBL" id="MCIB01000003">
    <property type="protein sequence ID" value="RKD33927.1"/>
    <property type="molecule type" value="Genomic_DNA"/>
</dbReference>
<dbReference type="SUPFAM" id="SSF82693">
    <property type="entry name" value="Multidrug efflux transporter AcrB pore domain, PN1, PN2, PC1 and PC2 subdomains"/>
    <property type="match status" value="2"/>
</dbReference>
<reference evidence="2 3" key="1">
    <citation type="submission" date="2016-08" db="EMBL/GenBank/DDBJ databases">
        <title>Novel Firmicutes and Novel Genomes.</title>
        <authorList>
            <person name="Poppleton D.I."/>
            <person name="Gribaldo S."/>
        </authorList>
    </citation>
    <scope>NUCLEOTIDE SEQUENCE [LARGE SCALE GENOMIC DNA]</scope>
    <source>
        <strain evidence="2 3">CTT3</strain>
    </source>
</reference>
<dbReference type="GO" id="GO:0042910">
    <property type="term" value="F:xenobiotic transmembrane transporter activity"/>
    <property type="evidence" value="ECO:0007669"/>
    <property type="project" value="TreeGrafter"/>
</dbReference>
<accession>A0A419T8L6</accession>
<feature type="transmembrane region" description="Helical" evidence="1">
    <location>
        <begin position="952"/>
        <end position="971"/>
    </location>
</feature>
<feature type="transmembrane region" description="Helical" evidence="1">
    <location>
        <begin position="983"/>
        <end position="1006"/>
    </location>
</feature>
<feature type="transmembrane region" description="Helical" evidence="1">
    <location>
        <begin position="880"/>
        <end position="900"/>
    </location>
</feature>
<dbReference type="PANTHER" id="PTHR32063:SF18">
    <property type="entry name" value="CATION EFFLUX SYSTEM PROTEIN"/>
    <property type="match status" value="1"/>
</dbReference>
<dbReference type="PRINTS" id="PR00702">
    <property type="entry name" value="ACRIFLAVINRP"/>
</dbReference>
<keyword evidence="1" id="KW-0472">Membrane</keyword>
<protein>
    <recommendedName>
        <fullName evidence="4">Transporter</fullName>
    </recommendedName>
</protein>
<dbReference type="InterPro" id="IPR027463">
    <property type="entry name" value="AcrB_DN_DC_subdom"/>
</dbReference>
<evidence type="ECO:0000256" key="1">
    <source>
        <dbReference type="SAM" id="Phobius"/>
    </source>
</evidence>